<evidence type="ECO:0000313" key="1">
    <source>
        <dbReference type="EMBL" id="AEX54571.1"/>
    </source>
</evidence>
<reference evidence="2" key="2">
    <citation type="submission" date="2012-01" db="EMBL/GenBank/DDBJ databases">
        <title>Complete sequence of plasmid 1 of Rahnella aquatilis CIP 78.65.</title>
        <authorList>
            <person name="Lucas S."/>
            <person name="Han J."/>
            <person name="Lapidus A."/>
            <person name="Cheng J.-F."/>
            <person name="Goodwin L."/>
            <person name="Pitluck S."/>
            <person name="Peters L."/>
            <person name="Ovchinnikova G."/>
            <person name="Held B."/>
            <person name="Detter J.C."/>
            <person name="Han C."/>
            <person name="Tapia R."/>
            <person name="Land M."/>
            <person name="Hauser L."/>
            <person name="Kyrpides N."/>
            <person name="Ivanova N."/>
            <person name="Pagani I."/>
            <person name="Sobecky P."/>
            <person name="Martinez R."/>
            <person name="Woyke T."/>
        </authorList>
    </citation>
    <scope>NUCLEOTIDE SEQUENCE [LARGE SCALE GENOMIC DNA]</scope>
    <source>
        <strain evidence="2">ATCC 33071 / DSM 4594 / JCM 1683 / NBRC 105701 / NCIMB 13365 / CIP 78.65</strain>
        <plasmid evidence="2">pRahaq201</plasmid>
    </source>
</reference>
<dbReference type="Proteomes" id="UP000009010">
    <property type="component" value="Plasmid pRahaq201"/>
</dbReference>
<protein>
    <submittedName>
        <fullName evidence="1">Uncharacterized protein</fullName>
    </submittedName>
</protein>
<proteinExistence type="predicted"/>
<dbReference type="KEGG" id="raq:Rahaq2_4853"/>
<gene>
    <name evidence="1" type="ordered locus">Rahaq2_4853</name>
</gene>
<dbReference type="HOGENOM" id="CLU_086670_0_0_6"/>
<keyword evidence="1" id="KW-0614">Plasmid</keyword>
<sequence length="216" mass="24239">MNSYDEISTRIAEIIISPDSAIGFIHGILSVPVDLGYLAYGYLNTESRYSNQTETIRIIQAIDNGILNYDRIIEAIQIVFKRFDKYVSESEKNKIYSRTIFSVLGRTTANSFLSGKIATAICGQASVFITLRGGLIGNILLAGGMTERCIRTSEKLSVDEPDVYELLRAKNYDLLYFMFEPALKPFVDALTVRRNQGIYAFKTILDLVESKVNGYV</sequence>
<dbReference type="RefSeq" id="WP_014341857.1">
    <property type="nucleotide sequence ID" value="NC_016835.1"/>
</dbReference>
<accession>H2J1X4</accession>
<dbReference type="EMBL" id="CP003245">
    <property type="protein sequence ID" value="AEX54571.1"/>
    <property type="molecule type" value="Genomic_DNA"/>
</dbReference>
<geneLocation type="plasmid" evidence="1 2">
    <name>pRahaq201</name>
</geneLocation>
<reference evidence="1 2" key="1">
    <citation type="journal article" date="2012" name="J. Bacteriol.">
        <title>Complete Genome Sequence of Rahnella aquatilis CIP 78.65.</title>
        <authorList>
            <person name="Martinez R.J."/>
            <person name="Bruce D."/>
            <person name="Detter C."/>
            <person name="Goodwin L.A."/>
            <person name="Han J."/>
            <person name="Han C.S."/>
            <person name="Held B."/>
            <person name="Land M.L."/>
            <person name="Mikhailova N."/>
            <person name="Nolan M."/>
            <person name="Pennacchio L."/>
            <person name="Pitluck S."/>
            <person name="Tapia R."/>
            <person name="Woyke T."/>
            <person name="Sobecky P.A."/>
        </authorList>
    </citation>
    <scope>NUCLEOTIDE SEQUENCE [LARGE SCALE GENOMIC DNA]</scope>
    <source>
        <strain evidence="2">ATCC 33071 / DSM 4594 / JCM 1683 / NBRC 105701 / NCIMB 13365 / CIP 78.65</strain>
        <plasmid evidence="1">pRahaq201</plasmid>
    </source>
</reference>
<dbReference type="eggNOG" id="ENOG502ZCGY">
    <property type="taxonomic scope" value="Bacteria"/>
</dbReference>
<dbReference type="AlphaFoldDB" id="H2J1X4"/>
<dbReference type="OrthoDB" id="6477878at2"/>
<name>H2J1X4_RAHAC</name>
<evidence type="ECO:0000313" key="2">
    <source>
        <dbReference type="Proteomes" id="UP000009010"/>
    </source>
</evidence>
<organism evidence="1 2">
    <name type="scientific">Rahnella aquatilis (strain ATCC 33071 / DSM 4594 / JCM 1683 / NBRC 105701 / NCIMB 13365 / CIP 78.65)</name>
    <dbReference type="NCBI Taxonomy" id="745277"/>
    <lineage>
        <taxon>Bacteria</taxon>
        <taxon>Pseudomonadati</taxon>
        <taxon>Pseudomonadota</taxon>
        <taxon>Gammaproteobacteria</taxon>
        <taxon>Enterobacterales</taxon>
        <taxon>Yersiniaceae</taxon>
        <taxon>Rahnella</taxon>
    </lineage>
</organism>
<keyword evidence="2" id="KW-1185">Reference proteome</keyword>